<proteinExistence type="predicted"/>
<evidence type="ECO:0000313" key="4">
    <source>
        <dbReference type="Proteomes" id="UP000199150"/>
    </source>
</evidence>
<reference evidence="4" key="1">
    <citation type="submission" date="2016-10" db="EMBL/GenBank/DDBJ databases">
        <authorList>
            <person name="Varghese N."/>
            <person name="Submissions S."/>
        </authorList>
    </citation>
    <scope>NUCLEOTIDE SEQUENCE [LARGE SCALE GENOMIC DNA]</scope>
    <source>
        <strain evidence="4">CGMCC 1.3431</strain>
    </source>
</reference>
<dbReference type="GO" id="GO:0000160">
    <property type="term" value="P:phosphorelay signal transduction system"/>
    <property type="evidence" value="ECO:0007669"/>
    <property type="project" value="UniProtKB-KW"/>
</dbReference>
<feature type="domain" description="HPt" evidence="2">
    <location>
        <begin position="49"/>
        <end position="100"/>
    </location>
</feature>
<evidence type="ECO:0000259" key="2">
    <source>
        <dbReference type="Pfam" id="PF01627"/>
    </source>
</evidence>
<dbReference type="STRING" id="260084.SAMN02927928_2546"/>
<dbReference type="AlphaFoldDB" id="A0A1G4SBW0"/>
<dbReference type="SUPFAM" id="SSF47226">
    <property type="entry name" value="Histidine-containing phosphotransfer domain, HPT domain"/>
    <property type="match status" value="1"/>
</dbReference>
<dbReference type="Proteomes" id="UP000199150">
    <property type="component" value="Unassembled WGS sequence"/>
</dbReference>
<dbReference type="RefSeq" id="WP_090648543.1">
    <property type="nucleotide sequence ID" value="NZ_CBCRYE010000002.1"/>
</dbReference>
<dbReference type="Pfam" id="PF01627">
    <property type="entry name" value="Hpt"/>
    <property type="match status" value="1"/>
</dbReference>
<evidence type="ECO:0000313" key="3">
    <source>
        <dbReference type="EMBL" id="SCW66683.1"/>
    </source>
</evidence>
<gene>
    <name evidence="3" type="ORF">SAMN02927928_2546</name>
</gene>
<dbReference type="InterPro" id="IPR036641">
    <property type="entry name" value="HPT_dom_sf"/>
</dbReference>
<keyword evidence="1" id="KW-0902">Two-component regulatory system</keyword>
<evidence type="ECO:0000256" key="1">
    <source>
        <dbReference type="ARBA" id="ARBA00023012"/>
    </source>
</evidence>
<name>A0A1G4SBW0_9CAUL</name>
<dbReference type="GO" id="GO:0004672">
    <property type="term" value="F:protein kinase activity"/>
    <property type="evidence" value="ECO:0007669"/>
    <property type="project" value="UniProtKB-ARBA"/>
</dbReference>
<protein>
    <recommendedName>
        <fullName evidence="2">HPt domain-containing protein</fullName>
    </recommendedName>
</protein>
<dbReference type="Gene3D" id="1.20.120.160">
    <property type="entry name" value="HPT domain"/>
    <property type="match status" value="1"/>
</dbReference>
<sequence>MALRDVTGAVDFGHLEAYTLNDAVVMEEVLRIFQQQCELWSPLLTTAHDGWRDAAHTIKGAAAGVGAGLLAAAAEAAERGDAEGADLRLDKVRSAMNAAQHDVAAYLHELQLRSLRG</sequence>
<dbReference type="InterPro" id="IPR008207">
    <property type="entry name" value="Sig_transdc_His_kin_Hpt_dom"/>
</dbReference>
<dbReference type="EMBL" id="FMTS01000004">
    <property type="protein sequence ID" value="SCW66683.1"/>
    <property type="molecule type" value="Genomic_DNA"/>
</dbReference>
<keyword evidence="4" id="KW-1185">Reference proteome</keyword>
<accession>A0A1G4SBW0</accession>
<organism evidence="3 4">
    <name type="scientific">Asticcacaulis taihuensis</name>
    <dbReference type="NCBI Taxonomy" id="260084"/>
    <lineage>
        <taxon>Bacteria</taxon>
        <taxon>Pseudomonadati</taxon>
        <taxon>Pseudomonadota</taxon>
        <taxon>Alphaproteobacteria</taxon>
        <taxon>Caulobacterales</taxon>
        <taxon>Caulobacteraceae</taxon>
        <taxon>Asticcacaulis</taxon>
    </lineage>
</organism>
<dbReference type="OrthoDB" id="7173540at2"/>